<evidence type="ECO:0000256" key="4">
    <source>
        <dbReference type="ARBA" id="ARBA00022679"/>
    </source>
</evidence>
<feature type="non-terminal residue" evidence="9">
    <location>
        <position position="329"/>
    </location>
</feature>
<dbReference type="InterPro" id="IPR029063">
    <property type="entry name" value="SAM-dependent_MTases_sf"/>
</dbReference>
<name>M5U8E9_9BACT</name>
<dbReference type="PANTHER" id="PTHR24422:SF27">
    <property type="entry name" value="PROTEIN-GLUTAMATE O-METHYLTRANSFERASE"/>
    <property type="match status" value="1"/>
</dbReference>
<dbReference type="Gene3D" id="1.10.155.10">
    <property type="entry name" value="Chemotaxis receptor methyltransferase CheR, N-terminal domain"/>
    <property type="match status" value="1"/>
</dbReference>
<sequence length="329" mass="36731">MTNTSHAKPQKPLIVAIGASAGGLESFQEFLSGLGDAPQVAIVFVQHLDPTRKSLLPDLLAKSTGMPIVEIEGRRKLKPGTLYLCPPKTLLALKNGFVSIHRDESDQCSRAAIDFFFHSVAEDQREKGIGVILSGTGSDGTLGLKSISDHGGLTIAQDPESARYDSMPRSAATTGVADYILPPREIASHLLRYVSHWEETEHSDVRETRRTEIKDAIPAIAERLLEVTEHNFQHYKINTLARRIQRRMQILRLTDVDEYVKMLRQEEDEVQRLFRELLIGVTAFFRDPEAFDYLRSSVLPKIFEGRSDLDCVRIWVAGCATGEEAYSVA</sequence>
<feature type="active site" evidence="6">
    <location>
        <position position="47"/>
    </location>
</feature>
<dbReference type="SUPFAM" id="SSF47757">
    <property type="entry name" value="Chemotaxis receptor methyltransferase CheR, N-terminal domain"/>
    <property type="match status" value="1"/>
</dbReference>
<keyword evidence="4 9" id="KW-0808">Transferase</keyword>
<dbReference type="Pfam" id="PF03705">
    <property type="entry name" value="CheR_N"/>
    <property type="match status" value="1"/>
</dbReference>
<evidence type="ECO:0000256" key="1">
    <source>
        <dbReference type="ARBA" id="ARBA00001541"/>
    </source>
</evidence>
<dbReference type="CDD" id="cd16434">
    <property type="entry name" value="CheB-CheR_fusion"/>
    <property type="match status" value="1"/>
</dbReference>
<gene>
    <name evidence="9" type="ORF">RSSM_01010</name>
</gene>
<dbReference type="Pfam" id="PF01739">
    <property type="entry name" value="CheR"/>
    <property type="match status" value="1"/>
</dbReference>
<dbReference type="EC" id="2.1.1.80" evidence="2"/>
<evidence type="ECO:0000256" key="2">
    <source>
        <dbReference type="ARBA" id="ARBA00012534"/>
    </source>
</evidence>
<evidence type="ECO:0000313" key="9">
    <source>
        <dbReference type="EMBL" id="EMI57559.1"/>
    </source>
</evidence>
<protein>
    <recommendedName>
        <fullName evidence="2">protein-glutamate O-methyltransferase</fullName>
        <ecNumber evidence="2">2.1.1.80</ecNumber>
    </recommendedName>
</protein>
<dbReference type="GO" id="GO:0008984">
    <property type="term" value="F:protein-glutamate methylesterase activity"/>
    <property type="evidence" value="ECO:0007669"/>
    <property type="project" value="InterPro"/>
</dbReference>
<dbReference type="GO" id="GO:0000156">
    <property type="term" value="F:phosphorelay response regulator activity"/>
    <property type="evidence" value="ECO:0007669"/>
    <property type="project" value="InterPro"/>
</dbReference>
<dbReference type="AlphaFoldDB" id="M5U8E9"/>
<dbReference type="Proteomes" id="UP000011885">
    <property type="component" value="Unassembled WGS sequence"/>
</dbReference>
<dbReference type="Gene3D" id="3.40.50.150">
    <property type="entry name" value="Vaccinia Virus protein VP39"/>
    <property type="match status" value="1"/>
</dbReference>
<feature type="domain" description="CheB-type methylesterase" evidence="7">
    <location>
        <begin position="14"/>
        <end position="197"/>
    </location>
</feature>
<proteinExistence type="predicted"/>
<reference evidence="9 10" key="1">
    <citation type="journal article" date="2013" name="Mar. Genomics">
        <title>Expression of sulfatases in Rhodopirellula baltica and the diversity of sulfatases in the genus Rhodopirellula.</title>
        <authorList>
            <person name="Wegner C.E."/>
            <person name="Richter-Heitmann T."/>
            <person name="Klindworth A."/>
            <person name="Klockow C."/>
            <person name="Richter M."/>
            <person name="Achstetter T."/>
            <person name="Glockner F.O."/>
            <person name="Harder J."/>
        </authorList>
    </citation>
    <scope>NUCLEOTIDE SEQUENCE [LARGE SCALE GENOMIC DNA]</scope>
    <source>
        <strain evidence="9 10">SM41</strain>
    </source>
</reference>
<organism evidence="9 10">
    <name type="scientific">Rhodopirellula sallentina SM41</name>
    <dbReference type="NCBI Taxonomy" id="1263870"/>
    <lineage>
        <taxon>Bacteria</taxon>
        <taxon>Pseudomonadati</taxon>
        <taxon>Planctomycetota</taxon>
        <taxon>Planctomycetia</taxon>
        <taxon>Pirellulales</taxon>
        <taxon>Pirellulaceae</taxon>
        <taxon>Rhodopirellula</taxon>
    </lineage>
</organism>
<dbReference type="EMBL" id="ANOH01000082">
    <property type="protein sequence ID" value="EMI57559.1"/>
    <property type="molecule type" value="Genomic_DNA"/>
</dbReference>
<dbReference type="GO" id="GO:0006935">
    <property type="term" value="P:chemotaxis"/>
    <property type="evidence" value="ECO:0007669"/>
    <property type="project" value="UniProtKB-UniRule"/>
</dbReference>
<evidence type="ECO:0000313" key="10">
    <source>
        <dbReference type="Proteomes" id="UP000011885"/>
    </source>
</evidence>
<dbReference type="RefSeq" id="WP_008675044.1">
    <property type="nucleotide sequence ID" value="NZ_ANOH01000082.1"/>
</dbReference>
<keyword evidence="6" id="KW-0145">Chemotaxis</keyword>
<comment type="catalytic activity">
    <reaction evidence="1">
        <text>L-glutamyl-[protein] + S-adenosyl-L-methionine = [protein]-L-glutamate 5-O-methyl ester + S-adenosyl-L-homocysteine</text>
        <dbReference type="Rhea" id="RHEA:24452"/>
        <dbReference type="Rhea" id="RHEA-COMP:10208"/>
        <dbReference type="Rhea" id="RHEA-COMP:10311"/>
        <dbReference type="ChEBI" id="CHEBI:29973"/>
        <dbReference type="ChEBI" id="CHEBI:57856"/>
        <dbReference type="ChEBI" id="CHEBI:59789"/>
        <dbReference type="ChEBI" id="CHEBI:82795"/>
        <dbReference type="EC" id="2.1.1.80"/>
    </reaction>
</comment>
<evidence type="ECO:0000256" key="6">
    <source>
        <dbReference type="PROSITE-ProRule" id="PRU00050"/>
    </source>
</evidence>
<dbReference type="PROSITE" id="PS50123">
    <property type="entry name" value="CHER"/>
    <property type="match status" value="1"/>
</dbReference>
<dbReference type="GO" id="GO:0032259">
    <property type="term" value="P:methylation"/>
    <property type="evidence" value="ECO:0007669"/>
    <property type="project" value="UniProtKB-KW"/>
</dbReference>
<keyword evidence="5" id="KW-0949">S-adenosyl-L-methionine</keyword>
<dbReference type="SUPFAM" id="SSF52738">
    <property type="entry name" value="Methylesterase CheB, C-terminal domain"/>
    <property type="match status" value="1"/>
</dbReference>
<dbReference type="InterPro" id="IPR050903">
    <property type="entry name" value="Bact_Chemotaxis_MeTrfase"/>
</dbReference>
<dbReference type="PROSITE" id="PS50122">
    <property type="entry name" value="CHEB"/>
    <property type="match status" value="1"/>
</dbReference>
<dbReference type="GO" id="GO:0008983">
    <property type="term" value="F:protein-glutamate O-methyltransferase activity"/>
    <property type="evidence" value="ECO:0007669"/>
    <property type="project" value="UniProtKB-EC"/>
</dbReference>
<dbReference type="InterPro" id="IPR035909">
    <property type="entry name" value="CheB_C"/>
</dbReference>
<dbReference type="InterPro" id="IPR000780">
    <property type="entry name" value="CheR_MeTrfase"/>
</dbReference>
<keyword evidence="3 9" id="KW-0489">Methyltransferase</keyword>
<comment type="caution">
    <text evidence="9">The sequence shown here is derived from an EMBL/GenBank/DDBJ whole genome shotgun (WGS) entry which is preliminary data.</text>
</comment>
<dbReference type="GO" id="GO:0005737">
    <property type="term" value="C:cytoplasm"/>
    <property type="evidence" value="ECO:0007669"/>
    <property type="project" value="InterPro"/>
</dbReference>
<accession>M5U8E9</accession>
<feature type="active site" evidence="6">
    <location>
        <position position="139"/>
    </location>
</feature>
<feature type="active site" evidence="6">
    <location>
        <position position="20"/>
    </location>
</feature>
<evidence type="ECO:0000259" key="7">
    <source>
        <dbReference type="PROSITE" id="PS50122"/>
    </source>
</evidence>
<dbReference type="InterPro" id="IPR000673">
    <property type="entry name" value="Sig_transdc_resp-reg_Me-estase"/>
</dbReference>
<evidence type="ECO:0000259" key="8">
    <source>
        <dbReference type="PROSITE" id="PS50123"/>
    </source>
</evidence>
<dbReference type="PRINTS" id="PR00996">
    <property type="entry name" value="CHERMTFRASE"/>
</dbReference>
<dbReference type="Gene3D" id="3.40.50.180">
    <property type="entry name" value="Methylesterase CheB, C-terminal domain"/>
    <property type="match status" value="1"/>
</dbReference>
<dbReference type="Pfam" id="PF01339">
    <property type="entry name" value="CheB_methylest"/>
    <property type="match status" value="1"/>
</dbReference>
<keyword evidence="10" id="KW-1185">Reference proteome</keyword>
<dbReference type="SUPFAM" id="SSF53335">
    <property type="entry name" value="S-adenosyl-L-methionine-dependent methyltransferases"/>
    <property type="match status" value="1"/>
</dbReference>
<evidence type="ECO:0000256" key="5">
    <source>
        <dbReference type="ARBA" id="ARBA00022691"/>
    </source>
</evidence>
<feature type="domain" description="CheR-type methyltransferase" evidence="8">
    <location>
        <begin position="231"/>
        <end position="329"/>
    </location>
</feature>
<dbReference type="InterPro" id="IPR036804">
    <property type="entry name" value="CheR_N_sf"/>
</dbReference>
<dbReference type="InterPro" id="IPR022642">
    <property type="entry name" value="CheR_C"/>
</dbReference>
<dbReference type="InterPro" id="IPR022641">
    <property type="entry name" value="CheR_N"/>
</dbReference>
<evidence type="ECO:0000256" key="3">
    <source>
        <dbReference type="ARBA" id="ARBA00022603"/>
    </source>
</evidence>
<dbReference type="PANTHER" id="PTHR24422">
    <property type="entry name" value="CHEMOTAXIS PROTEIN METHYLTRANSFERASE"/>
    <property type="match status" value="1"/>
</dbReference>
<keyword evidence="6" id="KW-0378">Hydrolase</keyword>